<dbReference type="AlphaFoldDB" id="A0A2S9IUG4"/>
<comment type="caution">
    <text evidence="3">The sequence shown here is derived from an EMBL/GenBank/DDBJ whole genome shotgun (WGS) entry which is preliminary data.</text>
</comment>
<dbReference type="OrthoDB" id="9814383at2"/>
<dbReference type="Proteomes" id="UP000239711">
    <property type="component" value="Unassembled WGS sequence"/>
</dbReference>
<evidence type="ECO:0000313" key="4">
    <source>
        <dbReference type="Proteomes" id="UP000239711"/>
    </source>
</evidence>
<feature type="signal peptide" evidence="1">
    <location>
        <begin position="1"/>
        <end position="22"/>
    </location>
</feature>
<dbReference type="GO" id="GO:0008237">
    <property type="term" value="F:metallopeptidase activity"/>
    <property type="evidence" value="ECO:0007669"/>
    <property type="project" value="InterPro"/>
</dbReference>
<name>A0A2S9IUG4_9SPHI</name>
<evidence type="ECO:0000259" key="2">
    <source>
        <dbReference type="Pfam" id="PF01433"/>
    </source>
</evidence>
<keyword evidence="1" id="KW-0732">Signal</keyword>
<dbReference type="Pfam" id="PF01433">
    <property type="entry name" value="Peptidase_M1"/>
    <property type="match status" value="1"/>
</dbReference>
<dbReference type="RefSeq" id="WP_105718691.1">
    <property type="nucleotide sequence ID" value="NZ_PVBQ01000028.1"/>
</dbReference>
<dbReference type="InterPro" id="IPR014782">
    <property type="entry name" value="Peptidase_M1_dom"/>
</dbReference>
<dbReference type="GO" id="GO:0008270">
    <property type="term" value="F:zinc ion binding"/>
    <property type="evidence" value="ECO:0007669"/>
    <property type="project" value="InterPro"/>
</dbReference>
<dbReference type="SUPFAM" id="SSF55486">
    <property type="entry name" value="Metalloproteases ('zincins'), catalytic domain"/>
    <property type="match status" value="1"/>
</dbReference>
<keyword evidence="4" id="KW-1185">Reference proteome</keyword>
<dbReference type="InterPro" id="IPR027268">
    <property type="entry name" value="Peptidase_M4/M1_CTD_sf"/>
</dbReference>
<protein>
    <submittedName>
        <fullName evidence="3">Peptidase M1</fullName>
    </submittedName>
</protein>
<reference evidence="3 4" key="1">
    <citation type="submission" date="2018-02" db="EMBL/GenBank/DDBJ databases">
        <title>The draft genome of Sphingobacterium sp. 5JN-11.</title>
        <authorList>
            <person name="Liu L."/>
            <person name="Li L."/>
            <person name="Liang L."/>
            <person name="Zhang X."/>
            <person name="Wang T."/>
        </authorList>
    </citation>
    <scope>NUCLEOTIDE SEQUENCE [LARGE SCALE GENOMIC DNA]</scope>
    <source>
        <strain evidence="3 4">5JN-11</strain>
    </source>
</reference>
<organism evidence="3 4">
    <name type="scientific">Sphingobacterium haloxyli</name>
    <dbReference type="NCBI Taxonomy" id="2100533"/>
    <lineage>
        <taxon>Bacteria</taxon>
        <taxon>Pseudomonadati</taxon>
        <taxon>Bacteroidota</taxon>
        <taxon>Sphingobacteriia</taxon>
        <taxon>Sphingobacteriales</taxon>
        <taxon>Sphingobacteriaceae</taxon>
        <taxon>Sphingobacterium</taxon>
    </lineage>
</organism>
<evidence type="ECO:0000256" key="1">
    <source>
        <dbReference type="SAM" id="SignalP"/>
    </source>
</evidence>
<feature type="domain" description="Peptidase M1 membrane alanine aminopeptidase" evidence="2">
    <location>
        <begin position="401"/>
        <end position="549"/>
    </location>
</feature>
<sequence length="649" mass="73628">MIKKFIYASLATVLLTVGQVSAQTNSVYNYTAAFNPIFYTQNGSPYRSASGKPGHAYWQNSADYTIKVSLDEQTDEVSGQLTINYTNNSPDDLPYLWFQLDQNLFHEESRGQATIPLEDSRYGSAESEFKGGFQLKNLRFSNGATASYEVVDTRMRLELPEVLKAGGNSVSLELEFSYTVPKYGADRTGILDTKNGKIYTIAQWYPRVCVYDDIVGWNTEPYTGPGEFYLEFGNYQVEIDAPADHIVVAGGELLNPTEVWTSEQLSRYKQAAGSEKTVLIRSAEEVSNPASRPNKKRLTWKYKLDNAHDFAWASSKAFILDGAKINNPSGKSALALSAYPVESNGGNAWERSTEYTKASIEHYSKKWFAYPYPVAVNVASNVGGMEYPAISFCGHTAKAGNLWGVTDHEFGHNWFPMIVGSNERLHAWMDEGFNTFINGLSTEAFNKGEYHKKFGNRNSMTPAFSRPDLEPIMSSPQNMKEKNIGVLAYYKPAYGLRLLRDEVIGAERFDRAFRQYIAYWAYKHPTPEDFFRTMENETGENLAWFWRGWFKHNWALDQAIRSVEYEGLDPKNGAVITIDNLQKLPMPVVIEATTESGEKIRKKLPVEIWQRNTSWRFKLKSTEKLTKVIIDPDNVYPDIDPNNNVWPRN</sequence>
<gene>
    <name evidence="3" type="ORF">C5745_19435</name>
</gene>
<accession>A0A2S9IUG4</accession>
<dbReference type="EMBL" id="PVBQ01000028">
    <property type="protein sequence ID" value="PRD44154.1"/>
    <property type="molecule type" value="Genomic_DNA"/>
</dbReference>
<evidence type="ECO:0000313" key="3">
    <source>
        <dbReference type="EMBL" id="PRD44154.1"/>
    </source>
</evidence>
<dbReference type="CDD" id="cd09604">
    <property type="entry name" value="M1_APN_like"/>
    <property type="match status" value="1"/>
</dbReference>
<feature type="chain" id="PRO_5015444948" evidence="1">
    <location>
        <begin position="23"/>
        <end position="649"/>
    </location>
</feature>
<dbReference type="Gene3D" id="1.10.390.10">
    <property type="entry name" value="Neutral Protease Domain 2"/>
    <property type="match status" value="1"/>
</dbReference>
<proteinExistence type="predicted"/>